<dbReference type="InterPro" id="IPR006195">
    <property type="entry name" value="aa-tRNA-synth_II"/>
</dbReference>
<evidence type="ECO:0000256" key="2">
    <source>
        <dbReference type="ARBA" id="ARBA00012815"/>
    </source>
</evidence>
<evidence type="ECO:0000256" key="6">
    <source>
        <dbReference type="ARBA" id="ARBA00022917"/>
    </source>
</evidence>
<dbReference type="InterPro" id="IPR004516">
    <property type="entry name" value="HisRS/HisZ"/>
</dbReference>
<dbReference type="GO" id="GO:0032543">
    <property type="term" value="P:mitochondrial translation"/>
    <property type="evidence" value="ECO:0007669"/>
    <property type="project" value="TreeGrafter"/>
</dbReference>
<dbReference type="SUPFAM" id="SSF55681">
    <property type="entry name" value="Class II aaRS and biotin synthetases"/>
    <property type="match status" value="1"/>
</dbReference>
<keyword evidence="4" id="KW-0547">Nucleotide-binding</keyword>
<dbReference type="STRING" id="102285.A0A158QJ63"/>
<dbReference type="GO" id="GO:0006427">
    <property type="term" value="P:histidyl-tRNA aminoacylation"/>
    <property type="evidence" value="ECO:0007669"/>
    <property type="project" value="TreeGrafter"/>
</dbReference>
<evidence type="ECO:0000256" key="4">
    <source>
        <dbReference type="ARBA" id="ARBA00022741"/>
    </source>
</evidence>
<dbReference type="Gene3D" id="3.40.50.800">
    <property type="entry name" value="Anticodon-binding domain"/>
    <property type="match status" value="1"/>
</dbReference>
<evidence type="ECO:0000259" key="11">
    <source>
        <dbReference type="PROSITE" id="PS50862"/>
    </source>
</evidence>
<dbReference type="EMBL" id="UZAE01013340">
    <property type="protein sequence ID" value="VDO09362.1"/>
    <property type="molecule type" value="Genomic_DNA"/>
</dbReference>
<protein>
    <recommendedName>
        <fullName evidence="2">histidine--tRNA ligase</fullName>
        <ecNumber evidence="2">6.1.1.21</ecNumber>
    </recommendedName>
</protein>
<dbReference type="OrthoDB" id="1906957at2759"/>
<keyword evidence="13" id="KW-1185">Reference proteome</keyword>
<dbReference type="GO" id="GO:0004821">
    <property type="term" value="F:histidine-tRNA ligase activity"/>
    <property type="evidence" value="ECO:0007669"/>
    <property type="project" value="UniProtKB-EC"/>
</dbReference>
<evidence type="ECO:0000313" key="14">
    <source>
        <dbReference type="WBParaSite" id="HNAJ_0001103801-mRNA-1"/>
    </source>
</evidence>
<feature type="binding site" evidence="9">
    <location>
        <begin position="287"/>
        <end position="288"/>
    </location>
    <ligand>
        <name>L-histidine</name>
        <dbReference type="ChEBI" id="CHEBI:57595"/>
    </ligand>
</feature>
<proteinExistence type="inferred from homology"/>
<feature type="binding site" evidence="9">
    <location>
        <begin position="87"/>
        <end position="89"/>
    </location>
    <ligand>
        <name>L-histidine</name>
        <dbReference type="ChEBI" id="CHEBI:57595"/>
    </ligand>
</feature>
<comment type="catalytic activity">
    <reaction evidence="8">
        <text>tRNA(His) + L-histidine + ATP = L-histidyl-tRNA(His) + AMP + diphosphate + H(+)</text>
        <dbReference type="Rhea" id="RHEA:17313"/>
        <dbReference type="Rhea" id="RHEA-COMP:9665"/>
        <dbReference type="Rhea" id="RHEA-COMP:9689"/>
        <dbReference type="ChEBI" id="CHEBI:15378"/>
        <dbReference type="ChEBI" id="CHEBI:30616"/>
        <dbReference type="ChEBI" id="CHEBI:33019"/>
        <dbReference type="ChEBI" id="CHEBI:57595"/>
        <dbReference type="ChEBI" id="CHEBI:78442"/>
        <dbReference type="ChEBI" id="CHEBI:78527"/>
        <dbReference type="ChEBI" id="CHEBI:456215"/>
        <dbReference type="EC" id="6.1.1.21"/>
    </reaction>
</comment>
<dbReference type="WBParaSite" id="HNAJ_0001103801-mRNA-1">
    <property type="protein sequence ID" value="HNAJ_0001103801-mRNA-1"/>
    <property type="gene ID" value="HNAJ_0001103801"/>
</dbReference>
<evidence type="ECO:0000256" key="1">
    <source>
        <dbReference type="ARBA" id="ARBA00008226"/>
    </source>
</evidence>
<evidence type="ECO:0000256" key="5">
    <source>
        <dbReference type="ARBA" id="ARBA00022840"/>
    </source>
</evidence>
<dbReference type="InterPro" id="IPR041715">
    <property type="entry name" value="HisRS-like_core"/>
</dbReference>
<feature type="binding site" evidence="9">
    <location>
        <position position="283"/>
    </location>
    <ligand>
        <name>L-histidine</name>
        <dbReference type="ChEBI" id="CHEBI:57595"/>
    </ligand>
</feature>
<evidence type="ECO:0000256" key="7">
    <source>
        <dbReference type="ARBA" id="ARBA00023146"/>
    </source>
</evidence>
<evidence type="ECO:0000256" key="9">
    <source>
        <dbReference type="PIRSR" id="PIRSR001549-1"/>
    </source>
</evidence>
<dbReference type="GO" id="GO:0005829">
    <property type="term" value="C:cytosol"/>
    <property type="evidence" value="ECO:0007669"/>
    <property type="project" value="TreeGrafter"/>
</dbReference>
<dbReference type="AlphaFoldDB" id="A0A158QJ63"/>
<feature type="region of interest" description="Disordered" evidence="10">
    <location>
        <begin position="308"/>
        <end position="351"/>
    </location>
</feature>
<evidence type="ECO:0000256" key="3">
    <source>
        <dbReference type="ARBA" id="ARBA00022598"/>
    </source>
</evidence>
<evidence type="ECO:0000256" key="10">
    <source>
        <dbReference type="SAM" id="MobiDB-lite"/>
    </source>
</evidence>
<organism evidence="14">
    <name type="scientific">Rodentolepis nana</name>
    <name type="common">Dwarf tapeworm</name>
    <name type="synonym">Hymenolepis nana</name>
    <dbReference type="NCBI Taxonomy" id="102285"/>
    <lineage>
        <taxon>Eukaryota</taxon>
        <taxon>Metazoa</taxon>
        <taxon>Spiralia</taxon>
        <taxon>Lophotrochozoa</taxon>
        <taxon>Platyhelminthes</taxon>
        <taxon>Cestoda</taxon>
        <taxon>Eucestoda</taxon>
        <taxon>Cyclophyllidea</taxon>
        <taxon>Hymenolepididae</taxon>
        <taxon>Rodentolepis</taxon>
    </lineage>
</organism>
<dbReference type="PANTHER" id="PTHR11476:SF7">
    <property type="entry name" value="HISTIDINE--TRNA LIGASE"/>
    <property type="match status" value="1"/>
</dbReference>
<dbReference type="EC" id="6.1.1.21" evidence="2"/>
<feature type="compositionally biased region" description="Basic residues" evidence="10">
    <location>
        <begin position="325"/>
        <end position="335"/>
    </location>
</feature>
<evidence type="ECO:0000313" key="12">
    <source>
        <dbReference type="EMBL" id="VDO09362.1"/>
    </source>
</evidence>
<dbReference type="Pfam" id="PF13393">
    <property type="entry name" value="tRNA-synt_His"/>
    <property type="match status" value="1"/>
</dbReference>
<dbReference type="CDD" id="cd00773">
    <property type="entry name" value="HisRS-like_core"/>
    <property type="match status" value="1"/>
</dbReference>
<reference evidence="14" key="1">
    <citation type="submission" date="2016-04" db="UniProtKB">
        <authorList>
            <consortium name="WormBaseParasite"/>
        </authorList>
    </citation>
    <scope>IDENTIFICATION</scope>
</reference>
<dbReference type="PANTHER" id="PTHR11476">
    <property type="entry name" value="HISTIDYL-TRNA SYNTHETASE"/>
    <property type="match status" value="1"/>
</dbReference>
<dbReference type="FunFam" id="3.40.50.800:FF:000008">
    <property type="entry name" value="histidine--tRNA ligase, cytoplasmic isoform X1"/>
    <property type="match status" value="1"/>
</dbReference>
<name>A0A158QJ63_RODNA</name>
<dbReference type="InterPro" id="IPR004154">
    <property type="entry name" value="Anticodon-bd"/>
</dbReference>
<feature type="binding site" evidence="9">
    <location>
        <position position="134"/>
    </location>
    <ligand>
        <name>L-histidine</name>
        <dbReference type="ChEBI" id="CHEBI:57595"/>
    </ligand>
</feature>
<reference evidence="12 13" key="2">
    <citation type="submission" date="2018-11" db="EMBL/GenBank/DDBJ databases">
        <authorList>
            <consortium name="Pathogen Informatics"/>
        </authorList>
    </citation>
    <scope>NUCLEOTIDE SEQUENCE [LARGE SCALE GENOMIC DNA]</scope>
</reference>
<keyword evidence="7" id="KW-0030">Aminoacyl-tRNA synthetase</keyword>
<evidence type="ECO:0000256" key="8">
    <source>
        <dbReference type="ARBA" id="ARBA00047639"/>
    </source>
</evidence>
<dbReference type="GO" id="GO:0005739">
    <property type="term" value="C:mitochondrion"/>
    <property type="evidence" value="ECO:0007669"/>
    <property type="project" value="TreeGrafter"/>
</dbReference>
<dbReference type="Gene3D" id="3.30.930.10">
    <property type="entry name" value="Bira Bifunctional Protein, Domain 2"/>
    <property type="match status" value="1"/>
</dbReference>
<keyword evidence="5" id="KW-0067">ATP-binding</keyword>
<evidence type="ECO:0000313" key="13">
    <source>
        <dbReference type="Proteomes" id="UP000278807"/>
    </source>
</evidence>
<sequence length="520" mass="57827">MAETKISDQFAILKAPKGTRDRNPVQMSILENVFGVIRACFKRHDAVSIETPVFELREVLTGKYGEESKLIYDLEDQGGELLSLRYDLTVPFARYVAMNKIRNIKRFQIGKVYRRDQPAMNRGRFREFYQCDFDIAGDYGLMMADAECLRIVYEVLRDLNLGEFVIKVNHRNFLEGLFAACGVPPEKFTTTCSSVDKLDKTPWETVKHELLNEKGLSPEAVDLIGHYTQIAGGAEVLDKLEADPLLSESKIIQQTLKEMRTLVEYCEAMGIMSNLKVDLSLARGLDYYTGVIYEAVLTGFTYDGKQQQAAELAPPTTDQQIPKKSSNRKKGKGGKGKQSQAEDGEDEDVSMEGAVGSVAGGGRYDNLVNLFSPNSPAVPCVGVSFGVERLLAISEMLARRRAAAGDTSASASVRATETEVMIIVAHKGLITPRLQIAQELWDANIKTAFSHKNQPKLLDQLQYCESTGIPLAVLIGQTELERGVVKLRHISTRAEREVARTDLVSEINKELTLIRNGVYQ</sequence>
<keyword evidence="6" id="KW-0648">Protein biosynthesis</keyword>
<dbReference type="InterPro" id="IPR036621">
    <property type="entry name" value="Anticodon-bd_dom_sf"/>
</dbReference>
<dbReference type="GO" id="GO:0003723">
    <property type="term" value="F:RNA binding"/>
    <property type="evidence" value="ECO:0007669"/>
    <property type="project" value="TreeGrafter"/>
</dbReference>
<dbReference type="PROSITE" id="PS50862">
    <property type="entry name" value="AA_TRNA_LIGASE_II"/>
    <property type="match status" value="1"/>
</dbReference>
<dbReference type="InterPro" id="IPR045864">
    <property type="entry name" value="aa-tRNA-synth_II/BPL/LPL"/>
</dbReference>
<gene>
    <name evidence="12" type="ORF">HNAJ_LOCUS11028</name>
</gene>
<comment type="similarity">
    <text evidence="1">Belongs to the class-II aminoacyl-tRNA synthetase family.</text>
</comment>
<dbReference type="GO" id="GO:0005524">
    <property type="term" value="F:ATP binding"/>
    <property type="evidence" value="ECO:0007669"/>
    <property type="project" value="UniProtKB-KW"/>
</dbReference>
<dbReference type="Proteomes" id="UP000278807">
    <property type="component" value="Unassembled WGS sequence"/>
</dbReference>
<accession>A0A158QJ63</accession>
<feature type="binding site" evidence="9">
    <location>
        <position position="130"/>
    </location>
    <ligand>
        <name>L-histidine</name>
        <dbReference type="ChEBI" id="CHEBI:57595"/>
    </ligand>
</feature>
<dbReference type="CDD" id="cd00859">
    <property type="entry name" value="HisRS_anticodon"/>
    <property type="match status" value="1"/>
</dbReference>
<dbReference type="PIRSF" id="PIRSF001549">
    <property type="entry name" value="His-tRNA_synth"/>
    <property type="match status" value="1"/>
</dbReference>
<dbReference type="InterPro" id="IPR033656">
    <property type="entry name" value="HisRS_anticodon"/>
</dbReference>
<feature type="domain" description="Aminoacyl-transfer RNA synthetases class-II family profile" evidence="11">
    <location>
        <begin position="1"/>
        <end position="393"/>
    </location>
</feature>
<keyword evidence="3" id="KW-0436">Ligase</keyword>
<feature type="binding site" evidence="9">
    <location>
        <position position="114"/>
    </location>
    <ligand>
        <name>L-histidine</name>
        <dbReference type="ChEBI" id="CHEBI:57595"/>
    </ligand>
</feature>
<dbReference type="Pfam" id="PF03129">
    <property type="entry name" value="HGTP_anticodon"/>
    <property type="match status" value="1"/>
</dbReference>
<dbReference type="SUPFAM" id="SSF52954">
    <property type="entry name" value="Class II aaRS ABD-related"/>
    <property type="match status" value="1"/>
</dbReference>
<dbReference type="GO" id="GO:0002119">
    <property type="term" value="P:nematode larval development"/>
    <property type="evidence" value="ECO:0007669"/>
    <property type="project" value="TreeGrafter"/>
</dbReference>